<gene>
    <name evidence="1" type="ORF">M9H77_20817</name>
</gene>
<sequence length="687" mass="76277">MDFHSLTRRELQSLCKKNKIPANLTNVAMADSLKALEIVEGIEELMNPSESVTAQSSIESPEKLEVTSPCVPRTGGRTTRRKTVETSQTLTRTRRSTRKLVAGEVETPAATNTRRVQVASVRRKMDTQLKEVEEDQKIGKKISETPGVLAGSRPRGLKGESTVGVTARRSTRLAEKIFRNSNIKENETLETIKGELFLEESGENLEMLEMNVKEWSHDLGEIIEAADVDLKEQVEEVSLNRNINKEVNSDKKSDYLIENEIQSESNEDFVAVGSDMIKEEDILEGHGCDVEDKVAADFKAEVHSEICEETYPSTDITDKPLEMADEIEEKTGGDQWSVAKTEDLLENVGGKLEANKEEMVSQNIATETVEKEVAAQYDELTIANEALEKNEETMDFIEDGDSELYDDLFVTEKVVVTANSQNNMELKDGSADEVVENANGESDIEFKDLSADEIEEANKYAEDLAAFGNIDGALEKEPEEQGVDIVTALESMKLEKTDSLAEESIENNVMKETVALELNASTDVLSEIKPKYGFDGPVSYNVLPVPTAADDMEQIPVTNFPAETELSQTVLSTCLTPSKKLATSKTPTKKSAIKKTPTSMKKLNHVFDDKENIDNNSGKKLIQTIEKKKIKELVVGQPTKYADYSLRQLKKVLKETEMSRNLKKDEQQLISSSRPALQAVSDNIVGE</sequence>
<evidence type="ECO:0000313" key="1">
    <source>
        <dbReference type="EMBL" id="KAI5661494.1"/>
    </source>
</evidence>
<reference evidence="2" key="1">
    <citation type="journal article" date="2023" name="Nat. Plants">
        <title>Single-cell RNA sequencing provides a high-resolution roadmap for understanding the multicellular compartmentation of specialized metabolism.</title>
        <authorList>
            <person name="Sun S."/>
            <person name="Shen X."/>
            <person name="Li Y."/>
            <person name="Li Y."/>
            <person name="Wang S."/>
            <person name="Li R."/>
            <person name="Zhang H."/>
            <person name="Shen G."/>
            <person name="Guo B."/>
            <person name="Wei J."/>
            <person name="Xu J."/>
            <person name="St-Pierre B."/>
            <person name="Chen S."/>
            <person name="Sun C."/>
        </authorList>
    </citation>
    <scope>NUCLEOTIDE SEQUENCE [LARGE SCALE GENOMIC DNA]</scope>
</reference>
<organism evidence="1 2">
    <name type="scientific">Catharanthus roseus</name>
    <name type="common">Madagascar periwinkle</name>
    <name type="synonym">Vinca rosea</name>
    <dbReference type="NCBI Taxonomy" id="4058"/>
    <lineage>
        <taxon>Eukaryota</taxon>
        <taxon>Viridiplantae</taxon>
        <taxon>Streptophyta</taxon>
        <taxon>Embryophyta</taxon>
        <taxon>Tracheophyta</taxon>
        <taxon>Spermatophyta</taxon>
        <taxon>Magnoliopsida</taxon>
        <taxon>eudicotyledons</taxon>
        <taxon>Gunneridae</taxon>
        <taxon>Pentapetalae</taxon>
        <taxon>asterids</taxon>
        <taxon>lamiids</taxon>
        <taxon>Gentianales</taxon>
        <taxon>Apocynaceae</taxon>
        <taxon>Rauvolfioideae</taxon>
        <taxon>Vinceae</taxon>
        <taxon>Catharanthinae</taxon>
        <taxon>Catharanthus</taxon>
    </lineage>
</organism>
<dbReference type="EMBL" id="CM044705">
    <property type="protein sequence ID" value="KAI5661494.1"/>
    <property type="molecule type" value="Genomic_DNA"/>
</dbReference>
<comment type="caution">
    <text evidence="1">The sequence shown here is derived from an EMBL/GenBank/DDBJ whole genome shotgun (WGS) entry which is preliminary data.</text>
</comment>
<proteinExistence type="predicted"/>
<name>A0ACC0AKZ8_CATRO</name>
<protein>
    <submittedName>
        <fullName evidence="1">Uncharacterized protein</fullName>
    </submittedName>
</protein>
<evidence type="ECO:0000313" key="2">
    <source>
        <dbReference type="Proteomes" id="UP001060085"/>
    </source>
</evidence>
<keyword evidence="2" id="KW-1185">Reference proteome</keyword>
<accession>A0ACC0AKZ8</accession>
<dbReference type="Proteomes" id="UP001060085">
    <property type="component" value="Linkage Group LG05"/>
</dbReference>